<keyword evidence="2" id="KW-1185">Reference proteome</keyword>
<dbReference type="Gene3D" id="3.30.530.20">
    <property type="match status" value="1"/>
</dbReference>
<dbReference type="RefSeq" id="WP_168486135.1">
    <property type="nucleotide sequence ID" value="NZ_JAAZSQ010000007.1"/>
</dbReference>
<dbReference type="CDD" id="cd08865">
    <property type="entry name" value="SRPBCC_10"/>
    <property type="match status" value="1"/>
</dbReference>
<organism evidence="1 2">
    <name type="scientific">Arthrobacter mobilis</name>
    <dbReference type="NCBI Taxonomy" id="2724944"/>
    <lineage>
        <taxon>Bacteria</taxon>
        <taxon>Bacillati</taxon>
        <taxon>Actinomycetota</taxon>
        <taxon>Actinomycetes</taxon>
        <taxon>Micrococcales</taxon>
        <taxon>Micrococcaceae</taxon>
        <taxon>Arthrobacter</taxon>
    </lineage>
</organism>
<dbReference type="InterPro" id="IPR023393">
    <property type="entry name" value="START-like_dom_sf"/>
</dbReference>
<evidence type="ECO:0000313" key="2">
    <source>
        <dbReference type="Proteomes" id="UP000544090"/>
    </source>
</evidence>
<dbReference type="SUPFAM" id="SSF55961">
    <property type="entry name" value="Bet v1-like"/>
    <property type="match status" value="1"/>
</dbReference>
<sequence length="144" mass="15944">MVDVLTETVIERPSAEVAAFATDPDNAPRWYRNISSVVWQTPKPLAVGSRVAFSAQFLGRQLDYVYEISELVPGRKLVMRTAQGPFPMQTTYTWTAAGPAATQMTLRNTGEPAGFSRLAAAVMAPMMRAANRRDLRDLKRILEA</sequence>
<proteinExistence type="predicted"/>
<dbReference type="Proteomes" id="UP000544090">
    <property type="component" value="Unassembled WGS sequence"/>
</dbReference>
<reference evidence="1 2" key="1">
    <citation type="submission" date="2020-04" db="EMBL/GenBank/DDBJ databases">
        <title>Arthrobacter sp. nov.</title>
        <authorList>
            <person name="Liu S."/>
        </authorList>
    </citation>
    <scope>NUCLEOTIDE SEQUENCE [LARGE SCALE GENOMIC DNA]</scope>
    <source>
        <strain evidence="1 2">E918</strain>
    </source>
</reference>
<accession>A0A7X6HD40</accession>
<dbReference type="EMBL" id="JAAZSQ010000007">
    <property type="protein sequence ID" value="NKX54796.1"/>
    <property type="molecule type" value="Genomic_DNA"/>
</dbReference>
<dbReference type="Pfam" id="PF10604">
    <property type="entry name" value="Polyketide_cyc2"/>
    <property type="match status" value="1"/>
</dbReference>
<protein>
    <submittedName>
        <fullName evidence="1">ATPase</fullName>
    </submittedName>
</protein>
<dbReference type="AlphaFoldDB" id="A0A7X6HD40"/>
<name>A0A7X6HD40_9MICC</name>
<evidence type="ECO:0000313" key="1">
    <source>
        <dbReference type="EMBL" id="NKX54796.1"/>
    </source>
</evidence>
<gene>
    <name evidence="1" type="ORF">HGG74_09645</name>
</gene>
<comment type="caution">
    <text evidence="1">The sequence shown here is derived from an EMBL/GenBank/DDBJ whole genome shotgun (WGS) entry which is preliminary data.</text>
</comment>
<dbReference type="InterPro" id="IPR019587">
    <property type="entry name" value="Polyketide_cyclase/dehydratase"/>
</dbReference>